<proteinExistence type="predicted"/>
<organism evidence="2 3">
    <name type="scientific">Tautonia sociabilis</name>
    <dbReference type="NCBI Taxonomy" id="2080755"/>
    <lineage>
        <taxon>Bacteria</taxon>
        <taxon>Pseudomonadati</taxon>
        <taxon>Planctomycetota</taxon>
        <taxon>Planctomycetia</taxon>
        <taxon>Isosphaerales</taxon>
        <taxon>Isosphaeraceae</taxon>
        <taxon>Tautonia</taxon>
    </lineage>
</organism>
<evidence type="ECO:0000256" key="1">
    <source>
        <dbReference type="SAM" id="SignalP"/>
    </source>
</evidence>
<sequence length="591" mass="62873">MRSPIRVLAGLTLFGLILAAAPTSAQVPGEDALPGSTLAVVKVKSTSDLREALGNSQFGRLLEDPAMQPLLDDISAKFEDLNTQLKQRIGVTLKELLETPQGPAWLAVTRSENEIPIAALLVADAGDKSEQMAEIMAKGTEQLEQEADGQARTEEFQGKTLHIIQPPAEDSPPLVWTSEGSVYIIGVGVEAVKDLLANADGREDSLAANPSYAAIGEKLGTDSQVSWYIDIQQAIQMLVQAAAEQGGEAGQAEALLQTLGVNQLKAVGGTVDFASGDYDSVSRTFLYAPGQRNGILRLFQMPTISPTPEPWVPATVASYQTISWDLDAAYAALGDLVNMFLPGALENVERGLQGPGGETIRFQQDLFGPLGDRISIISVYSGDGDALDIDAQDALLAIALEDEQAFQTTLNKIFAISGLTPEKRDFQGTTIFDIELPELPAAPGAPAMQLDGEVSIAIAKGYLFATSEPTLLEQILRGGGSTLADDPQFLKVAAKYPAKVSTFTFNRPEEQARAVYNAFKSGQFQQALQAGAAGAGEAAAQMPDLSDLIDIEKIPEFSVFAKYLTQGGSYSVMEDDGLTVTQFAMPKDGGR</sequence>
<name>A0A432MEV7_9BACT</name>
<feature type="chain" id="PRO_5019229153" description="DUF3352 domain-containing protein" evidence="1">
    <location>
        <begin position="26"/>
        <end position="591"/>
    </location>
</feature>
<dbReference type="OrthoDB" id="253793at2"/>
<feature type="signal peptide" evidence="1">
    <location>
        <begin position="1"/>
        <end position="25"/>
    </location>
</feature>
<evidence type="ECO:0008006" key="4">
    <source>
        <dbReference type="Google" id="ProtNLM"/>
    </source>
</evidence>
<protein>
    <recommendedName>
        <fullName evidence="4">DUF3352 domain-containing protein</fullName>
    </recommendedName>
</protein>
<dbReference type="Proteomes" id="UP000280296">
    <property type="component" value="Unassembled WGS sequence"/>
</dbReference>
<dbReference type="AlphaFoldDB" id="A0A432MEV7"/>
<dbReference type="RefSeq" id="WP_126727367.1">
    <property type="nucleotide sequence ID" value="NZ_RYZH01000051.1"/>
</dbReference>
<dbReference type="EMBL" id="RYZH01000051">
    <property type="protein sequence ID" value="RUL84211.1"/>
    <property type="molecule type" value="Genomic_DNA"/>
</dbReference>
<evidence type="ECO:0000313" key="2">
    <source>
        <dbReference type="EMBL" id="RUL84211.1"/>
    </source>
</evidence>
<reference evidence="2 3" key="2">
    <citation type="submission" date="2019-01" db="EMBL/GenBank/DDBJ databases">
        <title>Tautonia sociabilis, a novel thermotolerant planctomycete of Isosphaeraceae family, isolated from a 4000 m deep subterranean habitat.</title>
        <authorList>
            <person name="Kovaleva O.L."/>
            <person name="Elcheninov A.G."/>
            <person name="Van Heerden E."/>
            <person name="Toshchakov S.V."/>
            <person name="Novikov A."/>
            <person name="Bonch-Osmolovskaya E.A."/>
            <person name="Kublanov I.V."/>
        </authorList>
    </citation>
    <scope>NUCLEOTIDE SEQUENCE [LARGE SCALE GENOMIC DNA]</scope>
    <source>
        <strain evidence="2 3">GM2012</strain>
    </source>
</reference>
<evidence type="ECO:0000313" key="3">
    <source>
        <dbReference type="Proteomes" id="UP000280296"/>
    </source>
</evidence>
<keyword evidence="3" id="KW-1185">Reference proteome</keyword>
<comment type="caution">
    <text evidence="2">The sequence shown here is derived from an EMBL/GenBank/DDBJ whole genome shotgun (WGS) entry which is preliminary data.</text>
</comment>
<gene>
    <name evidence="2" type="ORF">TsocGM_20690</name>
</gene>
<reference evidence="2 3" key="1">
    <citation type="submission" date="2018-12" db="EMBL/GenBank/DDBJ databases">
        <authorList>
            <person name="Toschakov S.V."/>
        </authorList>
    </citation>
    <scope>NUCLEOTIDE SEQUENCE [LARGE SCALE GENOMIC DNA]</scope>
    <source>
        <strain evidence="2 3">GM2012</strain>
    </source>
</reference>
<accession>A0A432MEV7</accession>
<keyword evidence="1" id="KW-0732">Signal</keyword>